<evidence type="ECO:0000256" key="1">
    <source>
        <dbReference type="SAM" id="MobiDB-lite"/>
    </source>
</evidence>
<gene>
    <name evidence="2" type="ORF">ANANG_G00016320</name>
</gene>
<name>A0A9D3S6V2_ANGAN</name>
<feature type="compositionally biased region" description="Pro residues" evidence="1">
    <location>
        <begin position="164"/>
        <end position="174"/>
    </location>
</feature>
<protein>
    <submittedName>
        <fullName evidence="2">Uncharacterized protein</fullName>
    </submittedName>
</protein>
<organism evidence="2 3">
    <name type="scientific">Anguilla anguilla</name>
    <name type="common">European freshwater eel</name>
    <name type="synonym">Muraena anguilla</name>
    <dbReference type="NCBI Taxonomy" id="7936"/>
    <lineage>
        <taxon>Eukaryota</taxon>
        <taxon>Metazoa</taxon>
        <taxon>Chordata</taxon>
        <taxon>Craniata</taxon>
        <taxon>Vertebrata</taxon>
        <taxon>Euteleostomi</taxon>
        <taxon>Actinopterygii</taxon>
        <taxon>Neopterygii</taxon>
        <taxon>Teleostei</taxon>
        <taxon>Anguilliformes</taxon>
        <taxon>Anguillidae</taxon>
        <taxon>Anguilla</taxon>
    </lineage>
</organism>
<evidence type="ECO:0000313" key="2">
    <source>
        <dbReference type="EMBL" id="KAG5857175.1"/>
    </source>
</evidence>
<dbReference type="EMBL" id="JAFIRN010000001">
    <property type="protein sequence ID" value="KAG5857175.1"/>
    <property type="molecule type" value="Genomic_DNA"/>
</dbReference>
<feature type="compositionally biased region" description="Polar residues" evidence="1">
    <location>
        <begin position="273"/>
        <end position="283"/>
    </location>
</feature>
<keyword evidence="3" id="KW-1185">Reference proteome</keyword>
<reference evidence="2" key="1">
    <citation type="submission" date="2021-01" db="EMBL/GenBank/DDBJ databases">
        <title>A chromosome-scale assembly of European eel, Anguilla anguilla.</title>
        <authorList>
            <person name="Henkel C."/>
            <person name="Jong-Raadsen S.A."/>
            <person name="Dufour S."/>
            <person name="Weltzien F.-A."/>
            <person name="Palstra A.P."/>
            <person name="Pelster B."/>
            <person name="Spaink H.P."/>
            <person name="Van Den Thillart G.E."/>
            <person name="Jansen H."/>
            <person name="Zahm M."/>
            <person name="Klopp C."/>
            <person name="Cedric C."/>
            <person name="Louis A."/>
            <person name="Berthelot C."/>
            <person name="Parey E."/>
            <person name="Roest Crollius H."/>
            <person name="Montfort J."/>
            <person name="Robinson-Rechavi M."/>
            <person name="Bucao C."/>
            <person name="Bouchez O."/>
            <person name="Gislard M."/>
            <person name="Lluch J."/>
            <person name="Milhes M."/>
            <person name="Lampietro C."/>
            <person name="Lopez Roques C."/>
            <person name="Donnadieu C."/>
            <person name="Braasch I."/>
            <person name="Desvignes T."/>
            <person name="Postlethwait J."/>
            <person name="Bobe J."/>
            <person name="Guiguen Y."/>
            <person name="Dirks R."/>
        </authorList>
    </citation>
    <scope>NUCLEOTIDE SEQUENCE</scope>
    <source>
        <strain evidence="2">Tag_6206</strain>
        <tissue evidence="2">Liver</tissue>
    </source>
</reference>
<proteinExistence type="predicted"/>
<feature type="compositionally biased region" description="Low complexity" evidence="1">
    <location>
        <begin position="183"/>
        <end position="197"/>
    </location>
</feature>
<sequence>MPGVASVTINVPGMSFPLAVKSPVPEASPAGPSQVISSVTCPTGRNTCALPKIVSAEALVPHTALQEGRGVSAEGSAALPPAPAQDSGLQPAENDKGPSLEDGEVLVDQLTSDRQEDLEAEDDPEDEKLMSLLSEIAFLNQQASSEDAPACHLPEAGPDEEPSAPQPEEPLAKPPPEREQQPKPEASASCGAAAAVANGFRQQSPPVSVKGGALTPPPLLQMKSGSVTMATETKKGNGPVPWRPMPRLTPLGLKASSLSQDSAVSAKAPSEPLKQSATPNAAS</sequence>
<comment type="caution">
    <text evidence="2">The sequence shown here is derived from an EMBL/GenBank/DDBJ whole genome shotgun (WGS) entry which is preliminary data.</text>
</comment>
<dbReference type="AlphaFoldDB" id="A0A9D3S6V2"/>
<accession>A0A9D3S6V2</accession>
<dbReference type="Proteomes" id="UP001044222">
    <property type="component" value="Unassembled WGS sequence"/>
</dbReference>
<feature type="region of interest" description="Disordered" evidence="1">
    <location>
        <begin position="70"/>
        <end position="283"/>
    </location>
</feature>
<evidence type="ECO:0000313" key="3">
    <source>
        <dbReference type="Proteomes" id="UP001044222"/>
    </source>
</evidence>